<keyword evidence="4" id="KW-0812">Transmembrane</keyword>
<proteinExistence type="predicted"/>
<dbReference type="PROSITE" id="PS52045">
    <property type="entry name" value="NEPROSIN_PEP_CD"/>
    <property type="match status" value="1"/>
</dbReference>
<keyword evidence="2" id="KW-0963">Cytoplasm</keyword>
<dbReference type="GO" id="GO:0005730">
    <property type="term" value="C:nucleolus"/>
    <property type="evidence" value="ECO:0007669"/>
    <property type="project" value="UniProtKB-SubCell"/>
</dbReference>
<keyword evidence="4" id="KW-1133">Transmembrane helix</keyword>
<dbReference type="Proteomes" id="UP000467840">
    <property type="component" value="Chromosome 9"/>
</dbReference>
<dbReference type="GO" id="GO:0003723">
    <property type="term" value="F:RNA binding"/>
    <property type="evidence" value="ECO:0007669"/>
    <property type="project" value="InterPro"/>
</dbReference>
<evidence type="ECO:0000313" key="6">
    <source>
        <dbReference type="EMBL" id="KAF2306963.1"/>
    </source>
</evidence>
<keyword evidence="4" id="KW-0472">Membrane</keyword>
<evidence type="ECO:0000256" key="1">
    <source>
        <dbReference type="ARBA" id="ARBA00004604"/>
    </source>
</evidence>
<dbReference type="InterPro" id="IPR019495">
    <property type="entry name" value="EXOSC1_C"/>
</dbReference>
<gene>
    <name evidence="6" type="ORF">GH714_022821</name>
</gene>
<keyword evidence="7" id="KW-1185">Reference proteome</keyword>
<feature type="domain" description="Neprosin PEP catalytic" evidence="5">
    <location>
        <begin position="1"/>
        <end position="93"/>
    </location>
</feature>
<dbReference type="InterPro" id="IPR012340">
    <property type="entry name" value="NA-bd_OB-fold"/>
</dbReference>
<evidence type="ECO:0000256" key="3">
    <source>
        <dbReference type="ARBA" id="ARBA00022835"/>
    </source>
</evidence>
<keyword evidence="3" id="KW-0271">Exosome</keyword>
<dbReference type="PANTHER" id="PTHR12686:SF8">
    <property type="entry name" value="EXOSOME COMPLEX COMPONENT CSL4"/>
    <property type="match status" value="1"/>
</dbReference>
<dbReference type="Pfam" id="PF10447">
    <property type="entry name" value="EXOSC1"/>
    <property type="match status" value="1"/>
</dbReference>
<evidence type="ECO:0000313" key="7">
    <source>
        <dbReference type="Proteomes" id="UP000467840"/>
    </source>
</evidence>
<dbReference type="GO" id="GO:0000176">
    <property type="term" value="C:nuclear exosome (RNase complex)"/>
    <property type="evidence" value="ECO:0007669"/>
    <property type="project" value="TreeGrafter"/>
</dbReference>
<feature type="transmembrane region" description="Helical" evidence="4">
    <location>
        <begin position="90"/>
        <end position="107"/>
    </location>
</feature>
<dbReference type="FunFam" id="2.40.50.140:FF:000198">
    <property type="entry name" value="Exosome complex component CSL4"/>
    <property type="match status" value="1"/>
</dbReference>
<sequence length="340" mass="37362">MVDWGGEVVNSRANGHHTSNHMASGHFAEDGFGKASYFRNLEIVDSDNRPSLAQAISILAESTNCYKIQSSMGPWEQSAVLMITSISSPLSLYYYYIIIIIIIYYYFKNDCHAKCWKNCTCVAYKSASSDGIGCQFLELRIKVLVKITWTLFTFLLMRKVKEVLGRAAEVKPGKVAYLAPYLNTEILYVYSSLTGFRPTLSPPPDYPDQRAIVEVIGHKAQGAVPEPGYVVIARVTKVMAKMASADIMCLGPKSVQQDVRATEIGKVDMHLSFHPGDIVRALVLSLGDARAYHLSTAKNELGVVSAESTAGATMVPISWTGMKCSLTGQIERRKIAKVGS</sequence>
<dbReference type="EMBL" id="JAAGAX010000008">
    <property type="protein sequence ID" value="KAF2306963.1"/>
    <property type="molecule type" value="Genomic_DNA"/>
</dbReference>
<dbReference type="GO" id="GO:0005737">
    <property type="term" value="C:cytoplasm"/>
    <property type="evidence" value="ECO:0007669"/>
    <property type="project" value="TreeGrafter"/>
</dbReference>
<dbReference type="InterPro" id="IPR004314">
    <property type="entry name" value="Neprosin"/>
</dbReference>
<dbReference type="SUPFAM" id="SSF50249">
    <property type="entry name" value="Nucleic acid-binding proteins"/>
    <property type="match status" value="1"/>
</dbReference>
<accession>A0A6A6M3N2</accession>
<organism evidence="6 7">
    <name type="scientific">Hevea brasiliensis</name>
    <name type="common">Para rubber tree</name>
    <name type="synonym">Siphonia brasiliensis</name>
    <dbReference type="NCBI Taxonomy" id="3981"/>
    <lineage>
        <taxon>Eukaryota</taxon>
        <taxon>Viridiplantae</taxon>
        <taxon>Streptophyta</taxon>
        <taxon>Embryophyta</taxon>
        <taxon>Tracheophyta</taxon>
        <taxon>Spermatophyta</taxon>
        <taxon>Magnoliopsida</taxon>
        <taxon>eudicotyledons</taxon>
        <taxon>Gunneridae</taxon>
        <taxon>Pentapetalae</taxon>
        <taxon>rosids</taxon>
        <taxon>fabids</taxon>
        <taxon>Malpighiales</taxon>
        <taxon>Euphorbiaceae</taxon>
        <taxon>Crotonoideae</taxon>
        <taxon>Micrandreae</taxon>
        <taxon>Hevea</taxon>
    </lineage>
</organism>
<protein>
    <recommendedName>
        <fullName evidence="5">Neprosin PEP catalytic domain-containing protein</fullName>
    </recommendedName>
</protein>
<dbReference type="InterPro" id="IPR039771">
    <property type="entry name" value="Csl4"/>
</dbReference>
<evidence type="ECO:0000259" key="5">
    <source>
        <dbReference type="PROSITE" id="PS52045"/>
    </source>
</evidence>
<evidence type="ECO:0000256" key="4">
    <source>
        <dbReference type="SAM" id="Phobius"/>
    </source>
</evidence>
<dbReference type="Gene3D" id="2.40.50.140">
    <property type="entry name" value="Nucleic acid-binding proteins"/>
    <property type="match status" value="1"/>
</dbReference>
<comment type="subcellular location">
    <subcellularLocation>
        <location evidence="1">Nucleus</location>
        <location evidence="1">Nucleolus</location>
    </subcellularLocation>
</comment>
<dbReference type="GO" id="GO:0006396">
    <property type="term" value="P:RNA processing"/>
    <property type="evidence" value="ECO:0007669"/>
    <property type="project" value="InterPro"/>
</dbReference>
<reference evidence="6 7" key="1">
    <citation type="journal article" date="2020" name="Mol. Plant">
        <title>The Chromosome-Based Rubber Tree Genome Provides New Insights into Spurge Genome Evolution and Rubber Biosynthesis.</title>
        <authorList>
            <person name="Liu J."/>
            <person name="Shi C."/>
            <person name="Shi C.C."/>
            <person name="Li W."/>
            <person name="Zhang Q.J."/>
            <person name="Zhang Y."/>
            <person name="Li K."/>
            <person name="Lu H.F."/>
            <person name="Shi C."/>
            <person name="Zhu S.T."/>
            <person name="Xiao Z.Y."/>
            <person name="Nan H."/>
            <person name="Yue Y."/>
            <person name="Zhu X.G."/>
            <person name="Wu Y."/>
            <person name="Hong X.N."/>
            <person name="Fan G.Y."/>
            <person name="Tong Y."/>
            <person name="Zhang D."/>
            <person name="Mao C.L."/>
            <person name="Liu Y.L."/>
            <person name="Hao S.J."/>
            <person name="Liu W.Q."/>
            <person name="Lv M.Q."/>
            <person name="Zhang H.B."/>
            <person name="Liu Y."/>
            <person name="Hu-Tang G.R."/>
            <person name="Wang J.P."/>
            <person name="Wang J.H."/>
            <person name="Sun Y.H."/>
            <person name="Ni S.B."/>
            <person name="Chen W.B."/>
            <person name="Zhang X.C."/>
            <person name="Jiao Y.N."/>
            <person name="Eichler E.E."/>
            <person name="Li G.H."/>
            <person name="Liu X."/>
            <person name="Gao L.Z."/>
        </authorList>
    </citation>
    <scope>NUCLEOTIDE SEQUENCE [LARGE SCALE GENOMIC DNA]</scope>
    <source>
        <strain evidence="7">cv. GT1</strain>
        <tissue evidence="6">Leaf</tissue>
    </source>
</reference>
<comment type="caution">
    <text evidence="6">The sequence shown here is derived from an EMBL/GenBank/DDBJ whole genome shotgun (WGS) entry which is preliminary data.</text>
</comment>
<name>A0A6A6M3N2_HEVBR</name>
<dbReference type="PANTHER" id="PTHR12686">
    <property type="entry name" value="3'-5' EXORIBONUCLEASE CSL4-RELATED"/>
    <property type="match status" value="1"/>
</dbReference>
<dbReference type="Pfam" id="PF03080">
    <property type="entry name" value="Neprosin"/>
    <property type="match status" value="1"/>
</dbReference>
<evidence type="ECO:0000256" key="2">
    <source>
        <dbReference type="ARBA" id="ARBA00022490"/>
    </source>
</evidence>
<dbReference type="AlphaFoldDB" id="A0A6A6M3N2"/>